<dbReference type="PROSITE" id="PS00136">
    <property type="entry name" value="SUBTILASE_ASP"/>
    <property type="match status" value="1"/>
</dbReference>
<dbReference type="GO" id="GO:0016020">
    <property type="term" value="C:membrane"/>
    <property type="evidence" value="ECO:0007669"/>
    <property type="project" value="TreeGrafter"/>
</dbReference>
<evidence type="ECO:0000313" key="6">
    <source>
        <dbReference type="EMBL" id="GEQ85758.1"/>
    </source>
</evidence>
<evidence type="ECO:0000256" key="4">
    <source>
        <dbReference type="PROSITE-ProRule" id="PRU01240"/>
    </source>
</evidence>
<dbReference type="CDD" id="cd00306">
    <property type="entry name" value="Peptidases_S8_S53"/>
    <property type="match status" value="1"/>
</dbReference>
<evidence type="ECO:0000313" key="7">
    <source>
        <dbReference type="Proteomes" id="UP000326994"/>
    </source>
</evidence>
<dbReference type="PROSITE" id="PS00137">
    <property type="entry name" value="SUBTILASE_HIS"/>
    <property type="match status" value="1"/>
</dbReference>
<evidence type="ECO:0000256" key="2">
    <source>
        <dbReference type="ARBA" id="ARBA00022801"/>
    </source>
</evidence>
<protein>
    <recommendedName>
        <fullName evidence="5">Peptidase S8/S53 domain-containing protein</fullName>
    </recommendedName>
</protein>
<dbReference type="OrthoDB" id="1055762at2"/>
<accession>A0A5J4FWS9</accession>
<evidence type="ECO:0000259" key="5">
    <source>
        <dbReference type="Pfam" id="PF00082"/>
    </source>
</evidence>
<comment type="similarity">
    <text evidence="4">Belongs to the peptidase S8 family.</text>
</comment>
<keyword evidence="2 4" id="KW-0378">Hydrolase</keyword>
<feature type="active site" description="Charge relay system" evidence="4">
    <location>
        <position position="220"/>
    </location>
</feature>
<dbReference type="Gene3D" id="3.40.50.200">
    <property type="entry name" value="Peptidase S8/S53 domain"/>
    <property type="match status" value="1"/>
</dbReference>
<dbReference type="RefSeq" id="WP_151893657.1">
    <property type="nucleotide sequence ID" value="NZ_BKCF01000001.1"/>
</dbReference>
<proteinExistence type="inferred from homology"/>
<dbReference type="SUPFAM" id="SSF52743">
    <property type="entry name" value="Subtilisin-like"/>
    <property type="match status" value="1"/>
</dbReference>
<dbReference type="InterPro" id="IPR015500">
    <property type="entry name" value="Peptidase_S8_subtilisin-rel"/>
</dbReference>
<keyword evidence="1 4" id="KW-0645">Protease</keyword>
<name>A0A5J4FWS9_9FLAO</name>
<sequence length="495" mass="55915">MPKNYSHKYFDEDKGAYINVEFNTHNNAYIVSVSDSILKNDVISNKQIRRYIENNFIIKNKLSNKAYLALKKNSREFPDYKFESKRIGKVYWLNNIPYQSYNCTLLVHYDSKISEAKLKKITDDYQGKILMKWGNVTVLKFKNNHDLERAQKTFALIKGVTSELNLAKLSYPFRYLLENYIGKVNNVPLILEGNKLFDAIQRIHSEELIGDPSIKIGIIDDGVYNHPYLKKALDSSSGYDYVEDKIEPKFNFNDWHGTMCAGIIGAQKSNDLGINGIAAGCKIVPLKIIQDNISCIFFLYRALYDAAFTKELKVDVISCSLETKFSQSEIIRKLINKITTNTASHKGIPLVFSAGNKIAGEISELDFIRKIKNVIVVGAVDQKNKPLKNSKEGENILLSAVGYKVVSLDLPGTDCVICDPPLDHDDFLYFSNTSSAAPQVAAVIALIKGKNKNITVNELKIYLTKHLKPRFKGQNAKRYGAGVLNIENIINQLNK</sequence>
<dbReference type="EMBL" id="BKCF01000001">
    <property type="protein sequence ID" value="GEQ85758.1"/>
    <property type="molecule type" value="Genomic_DNA"/>
</dbReference>
<dbReference type="InterPro" id="IPR022398">
    <property type="entry name" value="Peptidase_S8_His-AS"/>
</dbReference>
<feature type="active site" description="Charge relay system" evidence="4">
    <location>
        <position position="256"/>
    </location>
</feature>
<dbReference type="PANTHER" id="PTHR42884:SF14">
    <property type="entry name" value="NEUROENDOCRINE CONVERTASE 1"/>
    <property type="match status" value="1"/>
</dbReference>
<feature type="domain" description="Peptidase S8/S53" evidence="5">
    <location>
        <begin position="213"/>
        <end position="482"/>
    </location>
</feature>
<dbReference type="InterPro" id="IPR036852">
    <property type="entry name" value="Peptidase_S8/S53_dom_sf"/>
</dbReference>
<evidence type="ECO:0000256" key="3">
    <source>
        <dbReference type="ARBA" id="ARBA00022825"/>
    </source>
</evidence>
<keyword evidence="3 4" id="KW-0720">Serine protease</keyword>
<organism evidence="6 7">
    <name type="scientific">Patiriisocius marinistellae</name>
    <dbReference type="NCBI Taxonomy" id="2494560"/>
    <lineage>
        <taxon>Bacteria</taxon>
        <taxon>Pseudomonadati</taxon>
        <taxon>Bacteroidota</taxon>
        <taxon>Flavobacteriia</taxon>
        <taxon>Flavobacteriales</taxon>
        <taxon>Flavobacteriaceae</taxon>
        <taxon>Patiriisocius</taxon>
    </lineage>
</organism>
<evidence type="ECO:0000256" key="1">
    <source>
        <dbReference type="ARBA" id="ARBA00022670"/>
    </source>
</evidence>
<dbReference type="Proteomes" id="UP000326994">
    <property type="component" value="Unassembled WGS sequence"/>
</dbReference>
<feature type="active site" description="Charge relay system" evidence="4">
    <location>
        <position position="434"/>
    </location>
</feature>
<reference evidence="6 7" key="1">
    <citation type="submission" date="2019-08" db="EMBL/GenBank/DDBJ databases">
        <title>Ulvibacter marinistellae sp. nov., isolated from a starfish, Patiria pectinifera.</title>
        <authorList>
            <person name="Kawano K."/>
            <person name="Ushijima N."/>
            <person name="Kihara M."/>
            <person name="Itoh H."/>
        </authorList>
    </citation>
    <scope>NUCLEOTIDE SEQUENCE [LARGE SCALE GENOMIC DNA]</scope>
    <source>
        <strain evidence="6 7">KK4</strain>
    </source>
</reference>
<dbReference type="PRINTS" id="PR00723">
    <property type="entry name" value="SUBTILISIN"/>
</dbReference>
<keyword evidence="7" id="KW-1185">Reference proteome</keyword>
<dbReference type="InterPro" id="IPR023827">
    <property type="entry name" value="Peptidase_S8_Asp-AS"/>
</dbReference>
<dbReference type="PROSITE" id="PS51892">
    <property type="entry name" value="SUBTILASE"/>
    <property type="match status" value="1"/>
</dbReference>
<dbReference type="InterPro" id="IPR000209">
    <property type="entry name" value="Peptidase_S8/S53_dom"/>
</dbReference>
<dbReference type="AlphaFoldDB" id="A0A5J4FWS9"/>
<comment type="caution">
    <text evidence="6">The sequence shown here is derived from an EMBL/GenBank/DDBJ whole genome shotgun (WGS) entry which is preliminary data.</text>
</comment>
<gene>
    <name evidence="6" type="ORF">ULMS_12660</name>
</gene>
<dbReference type="GO" id="GO:0016485">
    <property type="term" value="P:protein processing"/>
    <property type="evidence" value="ECO:0007669"/>
    <property type="project" value="TreeGrafter"/>
</dbReference>
<dbReference type="PANTHER" id="PTHR42884">
    <property type="entry name" value="PROPROTEIN CONVERTASE SUBTILISIN/KEXIN-RELATED"/>
    <property type="match status" value="1"/>
</dbReference>
<dbReference type="GO" id="GO:0004252">
    <property type="term" value="F:serine-type endopeptidase activity"/>
    <property type="evidence" value="ECO:0007669"/>
    <property type="project" value="UniProtKB-UniRule"/>
</dbReference>
<dbReference type="Pfam" id="PF00082">
    <property type="entry name" value="Peptidase_S8"/>
    <property type="match status" value="1"/>
</dbReference>